<evidence type="ECO:0008006" key="2">
    <source>
        <dbReference type="Google" id="ProtNLM"/>
    </source>
</evidence>
<protein>
    <recommendedName>
        <fullName evidence="2">Histone deacetylase complex subunit SAP30 Sin3 binding domain-containing protein</fullName>
    </recommendedName>
</protein>
<name>A0AAW2JU31_SESRA</name>
<dbReference type="PANTHER" id="PTHR13286:SF8">
    <property type="entry name" value="OS04G0166600 PROTEIN"/>
    <property type="match status" value="1"/>
</dbReference>
<dbReference type="GO" id="GO:0000118">
    <property type="term" value="C:histone deacetylase complex"/>
    <property type="evidence" value="ECO:0007669"/>
    <property type="project" value="TreeGrafter"/>
</dbReference>
<organism evidence="1">
    <name type="scientific">Sesamum radiatum</name>
    <name type="common">Black benniseed</name>
    <dbReference type="NCBI Taxonomy" id="300843"/>
    <lineage>
        <taxon>Eukaryota</taxon>
        <taxon>Viridiplantae</taxon>
        <taxon>Streptophyta</taxon>
        <taxon>Embryophyta</taxon>
        <taxon>Tracheophyta</taxon>
        <taxon>Spermatophyta</taxon>
        <taxon>Magnoliopsida</taxon>
        <taxon>eudicotyledons</taxon>
        <taxon>Gunneridae</taxon>
        <taxon>Pentapetalae</taxon>
        <taxon>asterids</taxon>
        <taxon>lamiids</taxon>
        <taxon>Lamiales</taxon>
        <taxon>Pedaliaceae</taxon>
        <taxon>Sesamum</taxon>
    </lineage>
</organism>
<dbReference type="GO" id="GO:0003712">
    <property type="term" value="F:transcription coregulator activity"/>
    <property type="evidence" value="ECO:0007669"/>
    <property type="project" value="TreeGrafter"/>
</dbReference>
<comment type="caution">
    <text evidence="1">The sequence shown here is derived from an EMBL/GenBank/DDBJ whole genome shotgun (WGS) entry which is preliminary data.</text>
</comment>
<reference evidence="1" key="1">
    <citation type="submission" date="2020-06" db="EMBL/GenBank/DDBJ databases">
        <authorList>
            <person name="Li T."/>
            <person name="Hu X."/>
            <person name="Zhang T."/>
            <person name="Song X."/>
            <person name="Zhang H."/>
            <person name="Dai N."/>
            <person name="Sheng W."/>
            <person name="Hou X."/>
            <person name="Wei L."/>
        </authorList>
    </citation>
    <scope>NUCLEOTIDE SEQUENCE</scope>
    <source>
        <strain evidence="1">G02</strain>
        <tissue evidence="1">Leaf</tissue>
    </source>
</reference>
<dbReference type="PANTHER" id="PTHR13286">
    <property type="entry name" value="SAP30"/>
    <property type="match status" value="1"/>
</dbReference>
<proteinExistence type="predicted"/>
<accession>A0AAW2JU31</accession>
<sequence length="240" mass="27008">MLETEYCHSQVLSPFREESGDEELSVLPRHTKVIVTGNNRTKSVLVGLQGVVKKAVGLGGWHWLVLKNGVEVKLQRNALSVLEPPTGNEEDDDYNFDDSSSVSDIGEKDHHRISGFHFSKISKSRVRYGRPWSSSASTKSINRSSCREVHSNCDAAQMRVNLAKLGTGSLWRYLRSFQIAHSNPNPQRNNWLTPSSSIFLHCGRGRSDRGIYPCSEETAISSHSLRCEIDCQRSEFLKYL</sequence>
<dbReference type="AlphaFoldDB" id="A0AAW2JU31"/>
<dbReference type="EMBL" id="JACGWJ010000032">
    <property type="protein sequence ID" value="KAL0297613.1"/>
    <property type="molecule type" value="Genomic_DNA"/>
</dbReference>
<dbReference type="InterPro" id="IPR024145">
    <property type="entry name" value="His_deAcase_SAP30/SAP30L"/>
</dbReference>
<gene>
    <name evidence="1" type="ORF">Sradi_6813400</name>
</gene>
<reference evidence="1" key="2">
    <citation type="journal article" date="2024" name="Plant">
        <title>Genomic evolution and insights into agronomic trait innovations of Sesamum species.</title>
        <authorList>
            <person name="Miao H."/>
            <person name="Wang L."/>
            <person name="Qu L."/>
            <person name="Liu H."/>
            <person name="Sun Y."/>
            <person name="Le M."/>
            <person name="Wang Q."/>
            <person name="Wei S."/>
            <person name="Zheng Y."/>
            <person name="Lin W."/>
            <person name="Duan Y."/>
            <person name="Cao H."/>
            <person name="Xiong S."/>
            <person name="Wang X."/>
            <person name="Wei L."/>
            <person name="Li C."/>
            <person name="Ma Q."/>
            <person name="Ju M."/>
            <person name="Zhao R."/>
            <person name="Li G."/>
            <person name="Mu C."/>
            <person name="Tian Q."/>
            <person name="Mei H."/>
            <person name="Zhang T."/>
            <person name="Gao T."/>
            <person name="Zhang H."/>
        </authorList>
    </citation>
    <scope>NUCLEOTIDE SEQUENCE</scope>
    <source>
        <strain evidence="1">G02</strain>
    </source>
</reference>
<evidence type="ECO:0000313" key="1">
    <source>
        <dbReference type="EMBL" id="KAL0297613.1"/>
    </source>
</evidence>
<dbReference type="GO" id="GO:0006355">
    <property type="term" value="P:regulation of DNA-templated transcription"/>
    <property type="evidence" value="ECO:0007669"/>
    <property type="project" value="TreeGrafter"/>
</dbReference>